<dbReference type="SUPFAM" id="SSF52540">
    <property type="entry name" value="P-loop containing nucleoside triphosphate hydrolases"/>
    <property type="match status" value="1"/>
</dbReference>
<dbReference type="EMBL" id="LNQE01001227">
    <property type="protein sequence ID" value="KUG20104.1"/>
    <property type="molecule type" value="Genomic_DNA"/>
</dbReference>
<gene>
    <name evidence="2" type="ORF">ASZ90_010168</name>
</gene>
<dbReference type="Pfam" id="PF01935">
    <property type="entry name" value="DUF87"/>
    <property type="match status" value="1"/>
</dbReference>
<evidence type="ECO:0000259" key="1">
    <source>
        <dbReference type="Pfam" id="PF01935"/>
    </source>
</evidence>
<sequence>MVITMMNLTDIDQEDVSKYRLIGDRVLSYRFAIPHNEQLFLGDVLKITDRVQGLTFFAKVSDLVHDSNFADSKWDMRPHTEHFYGLGEDVYIVVEALPLGYVDAGGVFRKPRTIPAKFSRIEKPGSEDFAFLKQVMGDIEVGAMKSGQEVLRDVTVSLHSAVMRQHMGVFATTGMGKSNFMKVFCASCMHARQFGLLVVDPHGEYVRGGRSSSGQPTKGLLHYREGRDGLAVFTIRDEKFRKKYSLDRLYLDYDDFRAPDMLLIYEHSQAQRELVEMLADVPGSDVIDFFLSTDLSNFDPDHYTGQYPRIARDLKNFQSSTLTVMQRRIAGMLKRNSRFLRRQGSSITDIIEKLHENRVVLIDIPGMSEQSELFVLSIITRRIMREHQGEDRGMGSDAGEQHQVLITIEEAQRVLGSGAGSTQIFRECAMEGRKFGVGLCVVTQQPKNIDARVLAQINTFVVMGLSDRGDREIIAGSAKQDLSRLDTEIQTLEAGEAVISTLGIPFPVSLRIHLYEDYIMRLPEEIRPIEEGLDTSF</sequence>
<dbReference type="InterPro" id="IPR027417">
    <property type="entry name" value="P-loop_NTPase"/>
</dbReference>
<dbReference type="GO" id="GO:0004386">
    <property type="term" value="F:helicase activity"/>
    <property type="evidence" value="ECO:0007669"/>
    <property type="project" value="UniProtKB-KW"/>
</dbReference>
<protein>
    <submittedName>
        <fullName evidence="2">Bipolar dna helicase</fullName>
    </submittedName>
</protein>
<comment type="caution">
    <text evidence="2">The sequence shown here is derived from an EMBL/GenBank/DDBJ whole genome shotgun (WGS) entry which is preliminary data.</text>
</comment>
<keyword evidence="2" id="KW-0547">Nucleotide-binding</keyword>
<feature type="domain" description="Helicase HerA central" evidence="1">
    <location>
        <begin position="139"/>
        <end position="383"/>
    </location>
</feature>
<name>A0A0W8FGS4_9ZZZZ</name>
<dbReference type="InterPro" id="IPR002789">
    <property type="entry name" value="HerA_central"/>
</dbReference>
<dbReference type="InterPro" id="IPR008571">
    <property type="entry name" value="HerA-like"/>
</dbReference>
<reference evidence="2" key="1">
    <citation type="journal article" date="2015" name="Proc. Natl. Acad. Sci. U.S.A.">
        <title>Networks of energetic and metabolic interactions define dynamics in microbial communities.</title>
        <authorList>
            <person name="Embree M."/>
            <person name="Liu J.K."/>
            <person name="Al-Bassam M.M."/>
            <person name="Zengler K."/>
        </authorList>
    </citation>
    <scope>NUCLEOTIDE SEQUENCE</scope>
</reference>
<dbReference type="Gene3D" id="3.40.50.300">
    <property type="entry name" value="P-loop containing nucleotide triphosphate hydrolases"/>
    <property type="match status" value="2"/>
</dbReference>
<keyword evidence="2" id="KW-0347">Helicase</keyword>
<evidence type="ECO:0000313" key="2">
    <source>
        <dbReference type="EMBL" id="KUG20104.1"/>
    </source>
</evidence>
<dbReference type="PANTHER" id="PTHR42957:SF1">
    <property type="entry name" value="HELICASE MJ1565-RELATED"/>
    <property type="match status" value="1"/>
</dbReference>
<keyword evidence="2" id="KW-0067">ATP-binding</keyword>
<accession>A0A0W8FGS4</accession>
<organism evidence="2">
    <name type="scientific">hydrocarbon metagenome</name>
    <dbReference type="NCBI Taxonomy" id="938273"/>
    <lineage>
        <taxon>unclassified sequences</taxon>
        <taxon>metagenomes</taxon>
        <taxon>ecological metagenomes</taxon>
    </lineage>
</organism>
<dbReference type="AlphaFoldDB" id="A0A0W8FGS4"/>
<proteinExistence type="predicted"/>
<keyword evidence="2" id="KW-0378">Hydrolase</keyword>
<dbReference type="PANTHER" id="PTHR42957">
    <property type="entry name" value="HELICASE MJ1565-RELATED"/>
    <property type="match status" value="1"/>
</dbReference>